<evidence type="ECO:0000313" key="14">
    <source>
        <dbReference type="Proteomes" id="UP001165740"/>
    </source>
</evidence>
<evidence type="ECO:0000256" key="3">
    <source>
        <dbReference type="ARBA" id="ARBA00008919"/>
    </source>
</evidence>
<dbReference type="OrthoDB" id="8057859at2759"/>
<keyword evidence="4 12" id="KW-0328">Glycosyltransferase</keyword>
<comment type="subcellular location">
    <subcellularLocation>
        <location evidence="1">Golgi apparatus membrane</location>
        <topology evidence="1">Single-pass type II membrane protein</topology>
    </subcellularLocation>
    <subcellularLocation>
        <location evidence="12">Golgi apparatus</location>
        <location evidence="12">Golgi stack membrane</location>
        <topology evidence="12">Single-pass type II membrane protein</topology>
    </subcellularLocation>
</comment>
<feature type="transmembrane region" description="Helical" evidence="12">
    <location>
        <begin position="14"/>
        <end position="32"/>
    </location>
</feature>
<reference evidence="15" key="1">
    <citation type="submission" date="2025-08" db="UniProtKB">
        <authorList>
            <consortium name="RefSeq"/>
        </authorList>
    </citation>
    <scope>IDENTIFICATION</scope>
</reference>
<dbReference type="GO" id="GO:0008417">
    <property type="term" value="F:fucosyltransferase activity"/>
    <property type="evidence" value="ECO:0007669"/>
    <property type="project" value="InterPro"/>
</dbReference>
<evidence type="ECO:0000256" key="9">
    <source>
        <dbReference type="ARBA" id="ARBA00023034"/>
    </source>
</evidence>
<dbReference type="PANTHER" id="PTHR48438">
    <property type="entry name" value="ALPHA-(1,3)-FUCOSYLTRANSFERASE C-RELATED"/>
    <property type="match status" value="1"/>
</dbReference>
<dbReference type="GO" id="GO:0000139">
    <property type="term" value="C:Golgi membrane"/>
    <property type="evidence" value="ECO:0007669"/>
    <property type="project" value="UniProtKB-SubCell"/>
</dbReference>
<sequence>MAIYILRRYLVSRFFQISAIVLVTIFLFYTFSHRKHHASQLRFSELGLDFNLGILNRSRNINSIIRLQSLTRHSDSQRRDSTRSWRHGLNTNLQWSNGTNLKSSKCFHSPYILCPGETVSFDNIFFEGVYERKEAVFGANQTNQEAVKPNRTVGLWKIRQKLQRRDPVVFNFYNYFDEHQLPDRNFPCLRNSCVYRIGDITEVDDVIVVRIVGLNENAGSIKRWPGQLFLFDELEAPAYYGNFLNDDNTSWRYQFNLTTTYSPSSDIFHPYNPLRFEPIPPEERPNYYELAKNKTKNAVWLASNCHTVGRRESYIQEMKKYIDVDVFGDCGNQTTCLGQRVPCLKKLFQPYRFYLAFENSMCQDYITEKLFKVYAPGLHIIPVVQGKNNYSRYFPPKTFIDSSQFLSAKELSLHLLKLASDAGVYAELLQVIDEYHSLDSPDHYCTMCNAVTSLKLKPKIYDISKWITNQC</sequence>
<evidence type="ECO:0000259" key="13">
    <source>
        <dbReference type="Pfam" id="PF00852"/>
    </source>
</evidence>
<keyword evidence="11" id="KW-0325">Glycoprotein</keyword>
<keyword evidence="7" id="KW-0735">Signal-anchor</keyword>
<keyword evidence="6 12" id="KW-0812">Transmembrane</keyword>
<keyword evidence="5 12" id="KW-0808">Transferase</keyword>
<dbReference type="RefSeq" id="XP_013077118.2">
    <property type="nucleotide sequence ID" value="XM_013221664.2"/>
</dbReference>
<comment type="similarity">
    <text evidence="3 12">Belongs to the glycosyltransferase 10 family.</text>
</comment>
<accession>A0A9U8E886</accession>
<evidence type="ECO:0000256" key="11">
    <source>
        <dbReference type="ARBA" id="ARBA00023180"/>
    </source>
</evidence>
<dbReference type="GeneID" id="106063328"/>
<dbReference type="FunFam" id="3.40.50.11660:FF:000002">
    <property type="entry name" value="Alpha-(1,3)-fucosyltransferase"/>
    <property type="match status" value="1"/>
</dbReference>
<gene>
    <name evidence="15" type="primary">LOC106063328</name>
</gene>
<evidence type="ECO:0000256" key="10">
    <source>
        <dbReference type="ARBA" id="ARBA00023136"/>
    </source>
</evidence>
<dbReference type="InterPro" id="IPR055270">
    <property type="entry name" value="Glyco_tran_10_C"/>
</dbReference>
<proteinExistence type="inferred from homology"/>
<evidence type="ECO:0000313" key="15">
    <source>
        <dbReference type="RefSeq" id="XP_013077118.2"/>
    </source>
</evidence>
<evidence type="ECO:0000256" key="4">
    <source>
        <dbReference type="ARBA" id="ARBA00022676"/>
    </source>
</evidence>
<protein>
    <recommendedName>
        <fullName evidence="12">Fucosyltransferase</fullName>
        <ecNumber evidence="12">2.4.1.-</ecNumber>
    </recommendedName>
</protein>
<organism evidence="14 15">
    <name type="scientific">Biomphalaria glabrata</name>
    <name type="common">Bloodfluke planorb</name>
    <name type="synonym">Freshwater snail</name>
    <dbReference type="NCBI Taxonomy" id="6526"/>
    <lineage>
        <taxon>Eukaryota</taxon>
        <taxon>Metazoa</taxon>
        <taxon>Spiralia</taxon>
        <taxon>Lophotrochozoa</taxon>
        <taxon>Mollusca</taxon>
        <taxon>Gastropoda</taxon>
        <taxon>Heterobranchia</taxon>
        <taxon>Euthyneura</taxon>
        <taxon>Panpulmonata</taxon>
        <taxon>Hygrophila</taxon>
        <taxon>Lymnaeoidea</taxon>
        <taxon>Planorbidae</taxon>
        <taxon>Biomphalaria</taxon>
    </lineage>
</organism>
<evidence type="ECO:0000256" key="12">
    <source>
        <dbReference type="RuleBase" id="RU003832"/>
    </source>
</evidence>
<dbReference type="Pfam" id="PF00852">
    <property type="entry name" value="Glyco_transf_10"/>
    <property type="match status" value="1"/>
</dbReference>
<dbReference type="GO" id="GO:0032580">
    <property type="term" value="C:Golgi cisterna membrane"/>
    <property type="evidence" value="ECO:0007669"/>
    <property type="project" value="UniProtKB-SubCell"/>
</dbReference>
<evidence type="ECO:0000256" key="8">
    <source>
        <dbReference type="ARBA" id="ARBA00022989"/>
    </source>
</evidence>
<keyword evidence="9 12" id="KW-0333">Golgi apparatus</keyword>
<comment type="pathway">
    <text evidence="2">Protein modification; protein glycosylation.</text>
</comment>
<keyword evidence="14" id="KW-1185">Reference proteome</keyword>
<dbReference type="Proteomes" id="UP001165740">
    <property type="component" value="Chromosome 17"/>
</dbReference>
<evidence type="ECO:0000256" key="5">
    <source>
        <dbReference type="ARBA" id="ARBA00022679"/>
    </source>
</evidence>
<dbReference type="SUPFAM" id="SSF53756">
    <property type="entry name" value="UDP-Glycosyltransferase/glycogen phosphorylase"/>
    <property type="match status" value="1"/>
</dbReference>
<evidence type="ECO:0000256" key="7">
    <source>
        <dbReference type="ARBA" id="ARBA00022968"/>
    </source>
</evidence>
<dbReference type="EC" id="2.4.1.-" evidence="12"/>
<dbReference type="KEGG" id="bgt:106063328"/>
<keyword evidence="10 12" id="KW-0472">Membrane</keyword>
<dbReference type="AlphaFoldDB" id="A0A9U8E886"/>
<dbReference type="InterPro" id="IPR038577">
    <property type="entry name" value="GT10-like_C_sf"/>
</dbReference>
<keyword evidence="8 12" id="KW-1133">Transmembrane helix</keyword>
<evidence type="ECO:0000256" key="6">
    <source>
        <dbReference type="ARBA" id="ARBA00022692"/>
    </source>
</evidence>
<name>A0A9U8E886_BIOGL</name>
<evidence type="ECO:0000256" key="1">
    <source>
        <dbReference type="ARBA" id="ARBA00004323"/>
    </source>
</evidence>
<evidence type="ECO:0000256" key="2">
    <source>
        <dbReference type="ARBA" id="ARBA00004922"/>
    </source>
</evidence>
<dbReference type="PANTHER" id="PTHR48438:SF1">
    <property type="entry name" value="ALPHA-(1,3)-FUCOSYLTRANSFERASE C-RELATED"/>
    <property type="match status" value="1"/>
</dbReference>
<dbReference type="InterPro" id="IPR001503">
    <property type="entry name" value="Glyco_trans_10"/>
</dbReference>
<dbReference type="Gene3D" id="3.40.50.11660">
    <property type="entry name" value="Glycosyl transferase family 10, C-terminal domain"/>
    <property type="match status" value="1"/>
</dbReference>
<feature type="domain" description="Fucosyltransferase C-terminal" evidence="13">
    <location>
        <begin position="292"/>
        <end position="466"/>
    </location>
</feature>